<dbReference type="AlphaFoldDB" id="A0A7R9CCC6"/>
<accession>A0A7R9CCC6</accession>
<proteinExistence type="predicted"/>
<dbReference type="FunFam" id="2.60.40.10:FF:000104">
    <property type="entry name" value="Down syndrome cell adhesion molecule b"/>
    <property type="match status" value="1"/>
</dbReference>
<feature type="domain" description="Ig-like" evidence="3">
    <location>
        <begin position="303"/>
        <end position="400"/>
    </location>
</feature>
<dbReference type="InterPro" id="IPR007110">
    <property type="entry name" value="Ig-like_dom"/>
</dbReference>
<dbReference type="GO" id="GO:0016020">
    <property type="term" value="C:membrane"/>
    <property type="evidence" value="ECO:0007669"/>
    <property type="project" value="UniProtKB-SubCell"/>
</dbReference>
<gene>
    <name evidence="4" type="ORF">TCEB3V08_LOCUS1802</name>
</gene>
<dbReference type="SMART" id="SM00409">
    <property type="entry name" value="IG"/>
    <property type="match status" value="4"/>
</dbReference>
<dbReference type="FunFam" id="2.60.40.10:FF:000333">
    <property type="entry name" value="Down syndrome cell adhesion molecule"/>
    <property type="match status" value="2"/>
</dbReference>
<name>A0A7R9CCC6_TIMCR</name>
<dbReference type="InterPro" id="IPR003598">
    <property type="entry name" value="Ig_sub2"/>
</dbReference>
<organism evidence="4">
    <name type="scientific">Timema cristinae</name>
    <name type="common">Walking stick</name>
    <dbReference type="NCBI Taxonomy" id="61476"/>
    <lineage>
        <taxon>Eukaryota</taxon>
        <taxon>Metazoa</taxon>
        <taxon>Ecdysozoa</taxon>
        <taxon>Arthropoda</taxon>
        <taxon>Hexapoda</taxon>
        <taxon>Insecta</taxon>
        <taxon>Pterygota</taxon>
        <taxon>Neoptera</taxon>
        <taxon>Polyneoptera</taxon>
        <taxon>Phasmatodea</taxon>
        <taxon>Timematodea</taxon>
        <taxon>Timematoidea</taxon>
        <taxon>Timematidae</taxon>
        <taxon>Timema</taxon>
    </lineage>
</organism>
<dbReference type="Pfam" id="PF13927">
    <property type="entry name" value="Ig_3"/>
    <property type="match status" value="3"/>
</dbReference>
<dbReference type="PIRSF" id="PIRSF000615">
    <property type="entry name" value="TyrPK_CSF1-R"/>
    <property type="match status" value="1"/>
</dbReference>
<feature type="domain" description="Ig-like" evidence="3">
    <location>
        <begin position="401"/>
        <end position="438"/>
    </location>
</feature>
<dbReference type="PANTHER" id="PTHR44170:SF6">
    <property type="entry name" value="CONTACTIN"/>
    <property type="match status" value="1"/>
</dbReference>
<feature type="domain" description="Ig-like" evidence="3">
    <location>
        <begin position="77"/>
        <end position="167"/>
    </location>
</feature>
<dbReference type="SUPFAM" id="SSF48726">
    <property type="entry name" value="Immunoglobulin"/>
    <property type="match status" value="5"/>
</dbReference>
<sequence>METKEYVCNVKPSSTKLFHSGGRELPDDLRQKVQSDGTLVISPVQKSTDAGVYTCSARNKQGHSARRSGEVAVIVPPKLSPFNSDRTQHVGERASLTCSVTKGDLPLTITWLKDGRVLDPAQRISVSHVDQFNSILLIESLSPDHNGNYSCVARNLAAEVVRTQQLTVNVPPIIEPFSFQDGLSEGMRTRTVCGVSRGDPPLTIAWLKDGGSFSPSLAVNVSTLDSYSSLLSISSLASTHSGEYTCVASNPAAEVRYTAKLQVKGNDSHLSLSLSSLHCFDDQIRPAVCLRCFGTGNASVVPPRWTVEPTDAHVERNKHVMLHCQAQGVPQPTITWKKATGSKSGEYEELRERMYTKILNNGSLLLQNVKEDREGFYLCQASNGIGSASPYFSAQSRIVTVKKGDTATLQCDVSGDKPINVLWLRGGKVELNPASNYR</sequence>
<dbReference type="Gene3D" id="2.60.40.10">
    <property type="entry name" value="Immunoglobulins"/>
    <property type="match status" value="5"/>
</dbReference>
<keyword evidence="2" id="KW-1015">Disulfide bond</keyword>
<evidence type="ECO:0000313" key="4">
    <source>
        <dbReference type="EMBL" id="CAD7393845.1"/>
    </source>
</evidence>
<dbReference type="Pfam" id="PF07679">
    <property type="entry name" value="I-set"/>
    <property type="match status" value="1"/>
</dbReference>
<feature type="domain" description="Ig-like" evidence="3">
    <location>
        <begin position="172"/>
        <end position="262"/>
    </location>
</feature>
<evidence type="ECO:0000256" key="1">
    <source>
        <dbReference type="ARBA" id="ARBA00022737"/>
    </source>
</evidence>
<dbReference type="InterPro" id="IPR013098">
    <property type="entry name" value="Ig_I-set"/>
</dbReference>
<dbReference type="SMART" id="SM00408">
    <property type="entry name" value="IGc2"/>
    <property type="match status" value="4"/>
</dbReference>
<dbReference type="PROSITE" id="PS50835">
    <property type="entry name" value="IG_LIKE"/>
    <property type="match status" value="4"/>
</dbReference>
<dbReference type="PANTHER" id="PTHR44170">
    <property type="entry name" value="PROTEIN SIDEKICK"/>
    <property type="match status" value="1"/>
</dbReference>
<evidence type="ECO:0000259" key="3">
    <source>
        <dbReference type="PROSITE" id="PS50835"/>
    </source>
</evidence>
<reference evidence="4" key="1">
    <citation type="submission" date="2020-11" db="EMBL/GenBank/DDBJ databases">
        <authorList>
            <person name="Tran Van P."/>
        </authorList>
    </citation>
    <scope>NUCLEOTIDE SEQUENCE</scope>
</reference>
<dbReference type="InterPro" id="IPR013783">
    <property type="entry name" value="Ig-like_fold"/>
</dbReference>
<keyword evidence="1" id="KW-0677">Repeat</keyword>
<dbReference type="InterPro" id="IPR036179">
    <property type="entry name" value="Ig-like_dom_sf"/>
</dbReference>
<dbReference type="InterPro" id="IPR003599">
    <property type="entry name" value="Ig_sub"/>
</dbReference>
<dbReference type="EMBL" id="OC316812">
    <property type="protein sequence ID" value="CAD7393845.1"/>
    <property type="molecule type" value="Genomic_DNA"/>
</dbReference>
<evidence type="ECO:0000256" key="2">
    <source>
        <dbReference type="ARBA" id="ARBA00023157"/>
    </source>
</evidence>
<dbReference type="GO" id="GO:0098609">
    <property type="term" value="P:cell-cell adhesion"/>
    <property type="evidence" value="ECO:0007669"/>
    <property type="project" value="TreeGrafter"/>
</dbReference>
<protein>
    <recommendedName>
        <fullName evidence="3">Ig-like domain-containing protein</fullName>
    </recommendedName>
</protein>